<feature type="transmembrane region" description="Helical" evidence="2">
    <location>
        <begin position="162"/>
        <end position="184"/>
    </location>
</feature>
<evidence type="ECO:0000256" key="2">
    <source>
        <dbReference type="SAM" id="Phobius"/>
    </source>
</evidence>
<keyword evidence="2" id="KW-1133">Transmembrane helix</keyword>
<proteinExistence type="predicted"/>
<feature type="region of interest" description="Disordered" evidence="1">
    <location>
        <begin position="119"/>
        <end position="155"/>
    </location>
</feature>
<dbReference type="EMBL" id="WBKA01000006">
    <property type="protein sequence ID" value="KAB1631549.1"/>
    <property type="molecule type" value="Genomic_DNA"/>
</dbReference>
<keyword evidence="2" id="KW-0472">Membrane</keyword>
<feature type="region of interest" description="Disordered" evidence="1">
    <location>
        <begin position="1"/>
        <end position="27"/>
    </location>
</feature>
<reference evidence="4 5" key="1">
    <citation type="submission" date="2019-09" db="EMBL/GenBank/DDBJ databases">
        <title>Phylogeny of genus Pseudoclavibacter and closely related genus.</title>
        <authorList>
            <person name="Li Y."/>
        </authorList>
    </citation>
    <scope>NUCLEOTIDE SEQUENCE [LARGE SCALE GENOMIC DNA]</scope>
    <source>
        <strain evidence="4 5">JCM 16921</strain>
    </source>
</reference>
<dbReference type="InterPro" id="IPR057893">
    <property type="entry name" value="LRV_2"/>
</dbReference>
<dbReference type="Proteomes" id="UP000481339">
    <property type="component" value="Unassembled WGS sequence"/>
</dbReference>
<evidence type="ECO:0000313" key="5">
    <source>
        <dbReference type="Proteomes" id="UP000481339"/>
    </source>
</evidence>
<dbReference type="AlphaFoldDB" id="A0A7C8FJV1"/>
<feature type="compositionally biased region" description="Low complexity" evidence="1">
    <location>
        <begin position="119"/>
        <end position="143"/>
    </location>
</feature>
<protein>
    <recommendedName>
        <fullName evidence="3">Leucine rich repeat variant domain-containing protein</fullName>
    </recommendedName>
</protein>
<keyword evidence="2" id="KW-0812">Transmembrane</keyword>
<accession>A0A7C8FJV1</accession>
<dbReference type="Pfam" id="PF25591">
    <property type="entry name" value="LRV_2"/>
    <property type="match status" value="1"/>
</dbReference>
<evidence type="ECO:0000259" key="3">
    <source>
        <dbReference type="Pfam" id="PF25591"/>
    </source>
</evidence>
<name>A0A7C8FJV1_9MICO</name>
<feature type="region of interest" description="Disordered" evidence="1">
    <location>
        <begin position="226"/>
        <end position="252"/>
    </location>
</feature>
<evidence type="ECO:0000256" key="1">
    <source>
        <dbReference type="SAM" id="MobiDB-lite"/>
    </source>
</evidence>
<organism evidence="4 5">
    <name type="scientific">Pseudoclavibacter caeni</name>
    <dbReference type="NCBI Taxonomy" id="908846"/>
    <lineage>
        <taxon>Bacteria</taxon>
        <taxon>Bacillati</taxon>
        <taxon>Actinomycetota</taxon>
        <taxon>Actinomycetes</taxon>
        <taxon>Micrococcales</taxon>
        <taxon>Microbacteriaceae</taxon>
        <taxon>Pseudoclavibacter</taxon>
    </lineage>
</organism>
<evidence type="ECO:0000313" key="4">
    <source>
        <dbReference type="EMBL" id="KAB1631549.1"/>
    </source>
</evidence>
<keyword evidence="5" id="KW-1185">Reference proteome</keyword>
<comment type="caution">
    <text evidence="4">The sequence shown here is derived from an EMBL/GenBank/DDBJ whole genome shotgun (WGS) entry which is preliminary data.</text>
</comment>
<feature type="domain" description="Leucine rich repeat variant" evidence="3">
    <location>
        <begin position="18"/>
        <end position="75"/>
    </location>
</feature>
<sequence>MADTSGANTDGAGRLAALSAELRSPATSPQRLAEIAAAEPRLGAMVAGHPQAYPALVRWIAANGTPDARQAATARLQQEAARLAGPPPLPGDRGAPVPAAGMPVAGGARPAPAVMAPLGAVPPRRSGQPASQPSQPGAPMGPGMTPPGGVPSGARHRRRRQLIAILVVVALVIGLGTGVLWWSLRHAGGPGSNPSRTPEAAATGLLEDLQGKDPLSLVGRISPSEAEVISPLTEQVDSTSSGSGSDSGSSGGAAQVFAQVRKAVDSVQITTDGLSAPQAETIGGDEVSLVTYDSGRVSIEARDPDALQDALLDLGRAAAAAEGTSLADSDEDEVRDFVDGMPYSLDFAEFREKNGYPLPIVSVRDEGGWFISPMLSVAQGLFSQAQRSDSDLQRGRLVTDATRHDSPEEATKGLAEAVVTGVNTGEWSGVSAELPAAERRLYSMYLMPSNQERSTGRSDVQVTLTASEASARASGDTARVVLDDYAVSIRPDSWYSDDSVTVRVQGLAVTFEAAGETGTLDLTAPSQAADLGLDQVGLAARREDGSWHVSPLSTAAVMTRTLTDRLTDLDRQGRLEEVLAAYVQEIGRQVDREFD</sequence>
<dbReference type="RefSeq" id="WP_158036720.1">
    <property type="nucleotide sequence ID" value="NZ_BAAAZV010000002.1"/>
</dbReference>
<feature type="compositionally biased region" description="Low complexity" evidence="1">
    <location>
        <begin position="237"/>
        <end position="248"/>
    </location>
</feature>
<gene>
    <name evidence="4" type="ORF">F8O02_08010</name>
</gene>
<dbReference type="OrthoDB" id="3787329at2"/>